<dbReference type="Proteomes" id="UP000298285">
    <property type="component" value="Unassembled WGS sequence"/>
</dbReference>
<dbReference type="OrthoDB" id="994479at2"/>
<accession>A0A4Y9ILV5</accession>
<gene>
    <name evidence="3" type="ORF">E4T88_13665</name>
</gene>
<reference evidence="3 4" key="1">
    <citation type="submission" date="2019-03" db="EMBL/GenBank/DDBJ databases">
        <title>Diversity of the mouse oral microbiome.</title>
        <authorList>
            <person name="Joseph S."/>
            <person name="Aduse-Opoku J."/>
            <person name="Curtis M."/>
            <person name="Wade W."/>
            <person name="Hashim A."/>
        </authorList>
    </citation>
    <scope>NUCLEOTIDE SEQUENCE [LARGE SCALE GENOMIC DNA]</scope>
    <source>
        <strain evidence="3 4">P11</strain>
    </source>
</reference>
<dbReference type="EMBL" id="SPPK01000004">
    <property type="protein sequence ID" value="TFU88908.1"/>
    <property type="molecule type" value="Genomic_DNA"/>
</dbReference>
<dbReference type="Pfam" id="PF16408">
    <property type="entry name" value="DUF5016"/>
    <property type="match status" value="1"/>
</dbReference>
<feature type="chain" id="PRO_5021220120" evidence="1">
    <location>
        <begin position="21"/>
        <end position="453"/>
    </location>
</feature>
<feature type="domain" description="DUF5016" evidence="2">
    <location>
        <begin position="7"/>
        <end position="119"/>
    </location>
</feature>
<sequence length="453" mass="50655">MKTFKILFLLIFISAIFVSCSDNDDSSTIVVPVIESLAIKGNENINLGDSIYFDAKVSDAVRPLSTLEVELVANDVVISSKSIRTKGNSVSLDNISLFVPFTSNIATGDELKVNFTLINVDGGETKEQKTLKAIRPELPETLYLILSDKSVIELHAKENTPYIYESEEGGYPSTFSTKIATSEDLAQANYVWNAGIDDNVASIGDRFGSDIKFSYSNWLVKKIIFDAFSFNFDIEGLRLVIKVNNVQMMASGNYLYASVDFTKGQEFSISGIDNIEQAYNRDFFEYNAETKTYKFIGESGKWDVYYSLEYNYIWVNRMTDVAPVTYWIIGHGFTSSPTWNSAFNSIGWDLNDVKQLAYMRLLEPNKYQATVYLSDQHDWGGFDIQIFSNRTWDAQFAVFSNDLFTGDSSGVSAAGGSMADLVGGEGFIPGYYRITLDVSDGLNKSKVDFKRLP</sequence>
<evidence type="ECO:0000259" key="2">
    <source>
        <dbReference type="Pfam" id="PF16408"/>
    </source>
</evidence>
<dbReference type="InterPro" id="IPR032184">
    <property type="entry name" value="DUF5016"/>
</dbReference>
<keyword evidence="1" id="KW-0732">Signal</keyword>
<protein>
    <submittedName>
        <fullName evidence="3">DUF5016 domain-containing protein</fullName>
    </submittedName>
</protein>
<dbReference type="AlphaFoldDB" id="A0A4Y9ILV5"/>
<evidence type="ECO:0000313" key="3">
    <source>
        <dbReference type="EMBL" id="TFU88908.1"/>
    </source>
</evidence>
<evidence type="ECO:0000313" key="4">
    <source>
        <dbReference type="Proteomes" id="UP000298285"/>
    </source>
</evidence>
<comment type="caution">
    <text evidence="3">The sequence shown here is derived from an EMBL/GenBank/DDBJ whole genome shotgun (WGS) entry which is preliminary data.</text>
</comment>
<dbReference type="RefSeq" id="WP_135106346.1">
    <property type="nucleotide sequence ID" value="NZ_JADGKW010000004.1"/>
</dbReference>
<dbReference type="PROSITE" id="PS51257">
    <property type="entry name" value="PROKAR_LIPOPROTEIN"/>
    <property type="match status" value="1"/>
</dbReference>
<organism evidence="3 4">
    <name type="scientific">Dysgonomonas mossii</name>
    <dbReference type="NCBI Taxonomy" id="163665"/>
    <lineage>
        <taxon>Bacteria</taxon>
        <taxon>Pseudomonadati</taxon>
        <taxon>Bacteroidota</taxon>
        <taxon>Bacteroidia</taxon>
        <taxon>Bacteroidales</taxon>
        <taxon>Dysgonomonadaceae</taxon>
        <taxon>Dysgonomonas</taxon>
    </lineage>
</organism>
<name>A0A4Y9ILV5_9BACT</name>
<evidence type="ECO:0000256" key="1">
    <source>
        <dbReference type="SAM" id="SignalP"/>
    </source>
</evidence>
<proteinExistence type="predicted"/>
<feature type="signal peptide" evidence="1">
    <location>
        <begin position="1"/>
        <end position="20"/>
    </location>
</feature>